<proteinExistence type="predicted"/>
<evidence type="ECO:0000313" key="1">
    <source>
        <dbReference type="Proteomes" id="UP000036681"/>
    </source>
</evidence>
<evidence type="ECO:0000313" key="2">
    <source>
        <dbReference type="WBParaSite" id="ALUE_0000227801-mRNA-1"/>
    </source>
</evidence>
<reference evidence="2" key="1">
    <citation type="submission" date="2017-02" db="UniProtKB">
        <authorList>
            <consortium name="WormBaseParasite"/>
        </authorList>
    </citation>
    <scope>IDENTIFICATION</scope>
</reference>
<dbReference type="PANTHER" id="PTHR19446">
    <property type="entry name" value="REVERSE TRANSCRIPTASES"/>
    <property type="match status" value="1"/>
</dbReference>
<keyword evidence="1" id="KW-1185">Reference proteome</keyword>
<accession>A0A0M3HL83</accession>
<dbReference type="WBParaSite" id="ALUE_0000227801-mRNA-1">
    <property type="protein sequence ID" value="ALUE_0000227801-mRNA-1"/>
    <property type="gene ID" value="ALUE_0000227801"/>
</dbReference>
<name>A0A0M3HL83_ASCLU</name>
<protein>
    <submittedName>
        <fullName evidence="2">Reverse transcriptase domain-containing protein</fullName>
    </submittedName>
</protein>
<dbReference type="Proteomes" id="UP000036681">
    <property type="component" value="Unplaced"/>
</dbReference>
<organism evidence="1 2">
    <name type="scientific">Ascaris lumbricoides</name>
    <name type="common">Giant roundworm</name>
    <dbReference type="NCBI Taxonomy" id="6252"/>
    <lineage>
        <taxon>Eukaryota</taxon>
        <taxon>Metazoa</taxon>
        <taxon>Ecdysozoa</taxon>
        <taxon>Nematoda</taxon>
        <taxon>Chromadorea</taxon>
        <taxon>Rhabditida</taxon>
        <taxon>Spirurina</taxon>
        <taxon>Ascaridomorpha</taxon>
        <taxon>Ascaridoidea</taxon>
        <taxon>Ascarididae</taxon>
        <taxon>Ascaris</taxon>
    </lineage>
</organism>
<dbReference type="AlphaFoldDB" id="A0A0M3HL83"/>
<sequence length="153" mass="17636">MLKVKRENGMLKKGCPPRRNLNADTFSNLMETIDFSMNCTNIDKDNEQKIYVLVLKKDAIPKAWSTSKTVLLKKKGDPEDLGNYRPITLLSQLSKLFTRLLLHRISYQLELSREQAGFKVGYSTQDHIHALSQLLKKSKEYQMPVCLASVDYR</sequence>